<name>A0A6G0XD01_9STRA</name>
<evidence type="ECO:0000256" key="2">
    <source>
        <dbReference type="SAM" id="Phobius"/>
    </source>
</evidence>
<reference evidence="3 4" key="1">
    <citation type="submission" date="2019-07" db="EMBL/GenBank/DDBJ databases">
        <title>Genomics analysis of Aphanomyces spp. identifies a new class of oomycete effector associated with host adaptation.</title>
        <authorList>
            <person name="Gaulin E."/>
        </authorList>
    </citation>
    <scope>NUCLEOTIDE SEQUENCE [LARGE SCALE GENOMIC DNA]</scope>
    <source>
        <strain evidence="3 4">ATCC 201684</strain>
    </source>
</reference>
<feature type="transmembrane region" description="Helical" evidence="2">
    <location>
        <begin position="147"/>
        <end position="167"/>
    </location>
</feature>
<evidence type="ECO:0000313" key="4">
    <source>
        <dbReference type="Proteomes" id="UP000481153"/>
    </source>
</evidence>
<keyword evidence="2" id="KW-0472">Membrane</keyword>
<comment type="caution">
    <text evidence="3">The sequence shown here is derived from an EMBL/GenBank/DDBJ whole genome shotgun (WGS) entry which is preliminary data.</text>
</comment>
<evidence type="ECO:0000256" key="1">
    <source>
        <dbReference type="SAM" id="MobiDB-lite"/>
    </source>
</evidence>
<feature type="region of interest" description="Disordered" evidence="1">
    <location>
        <begin position="118"/>
        <end position="137"/>
    </location>
</feature>
<accession>A0A6G0XD01</accession>
<keyword evidence="2" id="KW-1133">Transmembrane helix</keyword>
<gene>
    <name evidence="3" type="ORF">Ae201684_006071</name>
</gene>
<proteinExistence type="predicted"/>
<keyword evidence="4" id="KW-1185">Reference proteome</keyword>
<dbReference type="VEuPathDB" id="FungiDB:AeMF1_015492"/>
<dbReference type="AlphaFoldDB" id="A0A6G0XD01"/>
<dbReference type="EMBL" id="VJMJ01000079">
    <property type="protein sequence ID" value="KAF0738080.1"/>
    <property type="molecule type" value="Genomic_DNA"/>
</dbReference>
<organism evidence="3 4">
    <name type="scientific">Aphanomyces euteiches</name>
    <dbReference type="NCBI Taxonomy" id="100861"/>
    <lineage>
        <taxon>Eukaryota</taxon>
        <taxon>Sar</taxon>
        <taxon>Stramenopiles</taxon>
        <taxon>Oomycota</taxon>
        <taxon>Saprolegniomycetes</taxon>
        <taxon>Saprolegniales</taxon>
        <taxon>Verrucalvaceae</taxon>
        <taxon>Aphanomyces</taxon>
    </lineage>
</organism>
<keyword evidence="2" id="KW-0812">Transmembrane</keyword>
<sequence>MPAAYDPYCPTGMYSVSVVGDKTIRCVSSKPCSGVFNGLERNAGACPTGSSCGVFPSSEMTLKCIKDAYPDAVFLTHNGTLSNMDNANTSTPLPTDPSTLLNATTVPEFLLQPSFSTTTQPKAGDAMQDSTSSSPGASKLSITLGTILEYTVAVVVVCAVLLGVYFFRRRKALEVLLSKRDGSVQV</sequence>
<dbReference type="Proteomes" id="UP000481153">
    <property type="component" value="Unassembled WGS sequence"/>
</dbReference>
<evidence type="ECO:0000313" key="3">
    <source>
        <dbReference type="EMBL" id="KAF0738080.1"/>
    </source>
</evidence>
<protein>
    <submittedName>
        <fullName evidence="3">Uncharacterized protein</fullName>
    </submittedName>
</protein>
<feature type="compositionally biased region" description="Polar residues" evidence="1">
    <location>
        <begin position="128"/>
        <end position="137"/>
    </location>
</feature>